<feature type="non-terminal residue" evidence="7">
    <location>
        <position position="152"/>
    </location>
</feature>
<dbReference type="PROSITE" id="PS51192">
    <property type="entry name" value="HELICASE_ATP_BIND_1"/>
    <property type="match status" value="1"/>
</dbReference>
<evidence type="ECO:0000256" key="4">
    <source>
        <dbReference type="ARBA" id="ARBA00023125"/>
    </source>
</evidence>
<reference evidence="7" key="1">
    <citation type="submission" date="2013-08" db="EMBL/GenBank/DDBJ databases">
        <authorList>
            <person name="Mendez C."/>
            <person name="Richter M."/>
            <person name="Ferrer M."/>
            <person name="Sanchez J."/>
        </authorList>
    </citation>
    <scope>NUCLEOTIDE SEQUENCE</scope>
</reference>
<evidence type="ECO:0000259" key="6">
    <source>
        <dbReference type="PROSITE" id="PS51192"/>
    </source>
</evidence>
<organism evidence="7">
    <name type="scientific">mine drainage metagenome</name>
    <dbReference type="NCBI Taxonomy" id="410659"/>
    <lineage>
        <taxon>unclassified sequences</taxon>
        <taxon>metagenomes</taxon>
        <taxon>ecological metagenomes</taxon>
    </lineage>
</organism>
<accession>T0Z8H2</accession>
<keyword evidence="2" id="KW-0378">Hydrolase</keyword>
<keyword evidence="1" id="KW-0227">DNA damage</keyword>
<feature type="domain" description="Helicase ATP-binding" evidence="6">
    <location>
        <begin position="55"/>
        <end position="152"/>
    </location>
</feature>
<name>T0Z8H2_9ZZZZ</name>
<dbReference type="Pfam" id="PF00270">
    <property type="entry name" value="DEAD"/>
    <property type="match status" value="1"/>
</dbReference>
<dbReference type="GO" id="GO:0005524">
    <property type="term" value="F:ATP binding"/>
    <property type="evidence" value="ECO:0007669"/>
    <property type="project" value="InterPro"/>
</dbReference>
<dbReference type="AlphaFoldDB" id="T0Z8H2"/>
<evidence type="ECO:0000256" key="5">
    <source>
        <dbReference type="ARBA" id="ARBA00023204"/>
    </source>
</evidence>
<reference evidence="7" key="2">
    <citation type="journal article" date="2014" name="ISME J.">
        <title>Microbial stratification in low pH oxic and suboxic macroscopic growths along an acid mine drainage.</title>
        <authorList>
            <person name="Mendez-Garcia C."/>
            <person name="Mesa V."/>
            <person name="Sprenger R.R."/>
            <person name="Richter M."/>
            <person name="Diez M.S."/>
            <person name="Solano J."/>
            <person name="Bargiela R."/>
            <person name="Golyshina O.V."/>
            <person name="Manteca A."/>
            <person name="Ramos J.L."/>
            <person name="Gallego J.R."/>
            <person name="Llorente I."/>
            <person name="Martins Dos Santos V.A."/>
            <person name="Jensen O.N."/>
            <person name="Pelaez A.I."/>
            <person name="Sanchez J."/>
            <person name="Ferrer M."/>
        </authorList>
    </citation>
    <scope>NUCLEOTIDE SEQUENCE</scope>
</reference>
<protein>
    <submittedName>
        <fullName evidence="7">Transcription-repair coupling factor</fullName>
    </submittedName>
</protein>
<keyword evidence="3" id="KW-0547">Nucleotide-binding</keyword>
<dbReference type="GO" id="GO:0006281">
    <property type="term" value="P:DNA repair"/>
    <property type="evidence" value="ECO:0007669"/>
    <property type="project" value="UniProtKB-KW"/>
</dbReference>
<proteinExistence type="predicted"/>
<dbReference type="EMBL" id="AUZX01011119">
    <property type="protein sequence ID" value="EQD44301.1"/>
    <property type="molecule type" value="Genomic_DNA"/>
</dbReference>
<keyword evidence="3" id="KW-0067">ATP-binding</keyword>
<dbReference type="SUPFAM" id="SSF52540">
    <property type="entry name" value="P-loop containing nucleoside triphosphate hydrolases"/>
    <property type="match status" value="1"/>
</dbReference>
<dbReference type="InterPro" id="IPR011545">
    <property type="entry name" value="DEAD/DEAH_box_helicase_dom"/>
</dbReference>
<keyword evidence="4" id="KW-0238">DNA-binding</keyword>
<comment type="caution">
    <text evidence="7">The sequence shown here is derived from an EMBL/GenBank/DDBJ whole genome shotgun (WGS) entry which is preliminary data.</text>
</comment>
<keyword evidence="5" id="KW-0234">DNA repair</keyword>
<evidence type="ECO:0000313" key="7">
    <source>
        <dbReference type="EMBL" id="EQD44301.1"/>
    </source>
</evidence>
<dbReference type="PANTHER" id="PTHR47964:SF1">
    <property type="entry name" value="ATP-DEPENDENT DNA HELICASE HOMOLOG RECG, CHLOROPLASTIC"/>
    <property type="match status" value="1"/>
</dbReference>
<dbReference type="InterPro" id="IPR047112">
    <property type="entry name" value="RecG/Mfd"/>
</dbReference>
<gene>
    <name evidence="7" type="ORF">B1A_15153</name>
</gene>
<dbReference type="Gene3D" id="3.40.50.300">
    <property type="entry name" value="P-loop containing nucleotide triphosphate hydrolases"/>
    <property type="match status" value="1"/>
</dbReference>
<dbReference type="GO" id="GO:0016787">
    <property type="term" value="F:hydrolase activity"/>
    <property type="evidence" value="ECO:0007669"/>
    <property type="project" value="UniProtKB-KW"/>
</dbReference>
<evidence type="ECO:0000256" key="2">
    <source>
        <dbReference type="ARBA" id="ARBA00022801"/>
    </source>
</evidence>
<dbReference type="GO" id="GO:0003678">
    <property type="term" value="F:DNA helicase activity"/>
    <property type="evidence" value="ECO:0007669"/>
    <property type="project" value="TreeGrafter"/>
</dbReference>
<dbReference type="GO" id="GO:0003677">
    <property type="term" value="F:DNA binding"/>
    <property type="evidence" value="ECO:0007669"/>
    <property type="project" value="UniProtKB-KW"/>
</dbReference>
<evidence type="ECO:0000256" key="1">
    <source>
        <dbReference type="ARBA" id="ARBA00022763"/>
    </source>
</evidence>
<sequence>MREMADELLKLYAVREAAPGHAFSPNSEWLGQIEESFPYEETPDQLRAIDEVRRDLERPRPMDRLLCGDVGYGKTEVAVRAALQVAMDGKQVAILVPTTILAQQHFTTFKQRFSGLPVEVDLLSRFRGPREQSEVLRRVRTGAVDVLIGTHR</sequence>
<dbReference type="PANTHER" id="PTHR47964">
    <property type="entry name" value="ATP-DEPENDENT DNA HELICASE HOMOLOG RECG, CHLOROPLASTIC"/>
    <property type="match status" value="1"/>
</dbReference>
<evidence type="ECO:0000256" key="3">
    <source>
        <dbReference type="ARBA" id="ARBA00022806"/>
    </source>
</evidence>
<keyword evidence="3" id="KW-0347">Helicase</keyword>
<dbReference type="InterPro" id="IPR027417">
    <property type="entry name" value="P-loop_NTPase"/>
</dbReference>
<dbReference type="InterPro" id="IPR014001">
    <property type="entry name" value="Helicase_ATP-bd"/>
</dbReference>